<protein>
    <recommendedName>
        <fullName evidence="3">XRE family transcriptional regulator</fullName>
    </recommendedName>
</protein>
<accession>A0ABT2F2M3</accession>
<keyword evidence="2" id="KW-1185">Reference proteome</keyword>
<dbReference type="SUPFAM" id="SSF47413">
    <property type="entry name" value="lambda repressor-like DNA-binding domains"/>
    <property type="match status" value="1"/>
</dbReference>
<evidence type="ECO:0000313" key="2">
    <source>
        <dbReference type="Proteomes" id="UP001205609"/>
    </source>
</evidence>
<dbReference type="RefSeq" id="WP_259200117.1">
    <property type="nucleotide sequence ID" value="NZ_JANUXY010000006.1"/>
</dbReference>
<gene>
    <name evidence="1" type="ORF">NXS11_07030</name>
</gene>
<dbReference type="Proteomes" id="UP001205609">
    <property type="component" value="Unassembled WGS sequence"/>
</dbReference>
<organism evidence="1 2">
    <name type="scientific">Staphylococcus americanisciuri</name>
    <dbReference type="NCBI Taxonomy" id="2973940"/>
    <lineage>
        <taxon>Bacteria</taxon>
        <taxon>Bacillati</taxon>
        <taxon>Bacillota</taxon>
        <taxon>Bacilli</taxon>
        <taxon>Bacillales</taxon>
        <taxon>Staphylococcaceae</taxon>
        <taxon>Staphylococcus</taxon>
    </lineage>
</organism>
<name>A0ABT2F2M3_9STAP</name>
<evidence type="ECO:0000313" key="1">
    <source>
        <dbReference type="EMBL" id="MCS4486650.1"/>
    </source>
</evidence>
<evidence type="ECO:0008006" key="3">
    <source>
        <dbReference type="Google" id="ProtNLM"/>
    </source>
</evidence>
<reference evidence="1 2" key="1">
    <citation type="journal article" date="2023" name="Int. J. Syst. Evol. Microbiol.">
        <title>Streptococcus sciuri sp. nov., Staphylococcus marylandisciuri sp. nov. and Staphylococcus americanisciuri sp. nov., isolated from faeces of eastern grey squirrel (Sciurus carolinensis).</title>
        <authorList>
            <person name="Volokhov D.V."/>
            <person name="Zagorodnyaya T.A."/>
            <person name="Furtak V.A."/>
            <person name="Nattanmai G."/>
            <person name="Randall L."/>
            <person name="Jose S."/>
            <person name="Gao Y."/>
            <person name="Eisenberg T."/>
            <person name="Delmonte P."/>
            <person name="Blom J."/>
            <person name="Mitchell K.K."/>
        </authorList>
    </citation>
    <scope>NUCLEOTIDE SEQUENCE [LARGE SCALE GENOMIC DNA]</scope>
    <source>
        <strain evidence="1 2">GRT3</strain>
    </source>
</reference>
<dbReference type="InterPro" id="IPR010982">
    <property type="entry name" value="Lambda_DNA-bd_dom_sf"/>
</dbReference>
<comment type="caution">
    <text evidence="1">The sequence shown here is derived from an EMBL/GenBank/DDBJ whole genome shotgun (WGS) entry which is preliminary data.</text>
</comment>
<dbReference type="Gene3D" id="1.10.260.40">
    <property type="entry name" value="lambda repressor-like DNA-binding domains"/>
    <property type="match status" value="1"/>
</dbReference>
<sequence length="65" mass="7498">MRKHIEALLKRNISSNSIATHTGVSQAIISKLRNGKRPIKNLTIETGEKLVRYEKELERIENKIE</sequence>
<proteinExistence type="predicted"/>
<dbReference type="EMBL" id="JANUXY010000006">
    <property type="protein sequence ID" value="MCS4486650.1"/>
    <property type="molecule type" value="Genomic_DNA"/>
</dbReference>